<dbReference type="GO" id="GO:0042351">
    <property type="term" value="P:'de novo' GDP-L-fucose biosynthetic process"/>
    <property type="evidence" value="ECO:0007669"/>
    <property type="project" value="UniProtKB-UniPathway"/>
</dbReference>
<dbReference type="AlphaFoldDB" id="A0A199UE83"/>
<organism evidence="8 9">
    <name type="scientific">Ananas comosus</name>
    <name type="common">Pineapple</name>
    <name type="synonym">Ananas ananas</name>
    <dbReference type="NCBI Taxonomy" id="4615"/>
    <lineage>
        <taxon>Eukaryota</taxon>
        <taxon>Viridiplantae</taxon>
        <taxon>Streptophyta</taxon>
        <taxon>Embryophyta</taxon>
        <taxon>Tracheophyta</taxon>
        <taxon>Spermatophyta</taxon>
        <taxon>Magnoliopsida</taxon>
        <taxon>Liliopsida</taxon>
        <taxon>Poales</taxon>
        <taxon>Bromeliaceae</taxon>
        <taxon>Bromelioideae</taxon>
        <taxon>Ananas</taxon>
    </lineage>
</organism>
<dbReference type="EMBL" id="LSRQ01008394">
    <property type="protein sequence ID" value="OAY63068.1"/>
    <property type="molecule type" value="Genomic_DNA"/>
</dbReference>
<comment type="pathway">
    <text evidence="1">Nucleotide-sugar biosynthesis; GDP-L-fucose biosynthesis via de novo pathway; GDP-L-fucose from GDP-alpha-D-mannose: step 2/2.</text>
</comment>
<evidence type="ECO:0000256" key="2">
    <source>
        <dbReference type="ARBA" id="ARBA00005959"/>
    </source>
</evidence>
<evidence type="ECO:0000313" key="8">
    <source>
        <dbReference type="EMBL" id="OAY63068.1"/>
    </source>
</evidence>
<feature type="domain" description="NAD-dependent epimerase/dehydratase" evidence="7">
    <location>
        <begin position="24"/>
        <end position="237"/>
    </location>
</feature>
<feature type="non-terminal residue" evidence="8">
    <location>
        <position position="321"/>
    </location>
</feature>
<comment type="similarity">
    <text evidence="2">Belongs to the NAD(P)-dependent epimerase/dehydratase family. Fucose synthase subfamily.</text>
</comment>
<keyword evidence="5" id="KW-0560">Oxidoreductase</keyword>
<reference evidence="8 9" key="1">
    <citation type="journal article" date="2016" name="DNA Res.">
        <title>The draft genome of MD-2 pineapple using hybrid error correction of long reads.</title>
        <authorList>
            <person name="Redwan R.M."/>
            <person name="Saidin A."/>
            <person name="Kumar S.V."/>
        </authorList>
    </citation>
    <scope>NUCLEOTIDE SEQUENCE [LARGE SCALE GENOMIC DNA]</scope>
    <source>
        <strain evidence="9">cv. MD2</strain>
        <tissue evidence="8">Leaf</tissue>
    </source>
</reference>
<dbReference type="HAMAP" id="MF_00956">
    <property type="entry name" value="GDP_fucose_synth"/>
    <property type="match status" value="1"/>
</dbReference>
<dbReference type="Proteomes" id="UP000092600">
    <property type="component" value="Unassembled WGS sequence"/>
</dbReference>
<evidence type="ECO:0000256" key="6">
    <source>
        <dbReference type="ARBA" id="ARBA00023235"/>
    </source>
</evidence>
<keyword evidence="4" id="KW-0521">NADP</keyword>
<dbReference type="GO" id="GO:0016853">
    <property type="term" value="F:isomerase activity"/>
    <property type="evidence" value="ECO:0007669"/>
    <property type="project" value="UniProtKB-KW"/>
</dbReference>
<evidence type="ECO:0000256" key="1">
    <source>
        <dbReference type="ARBA" id="ARBA00004883"/>
    </source>
</evidence>
<dbReference type="EC" id="1.1.1.271" evidence="3"/>
<dbReference type="UniPathway" id="UPA00128">
    <property type="reaction ID" value="UER00191"/>
</dbReference>
<evidence type="ECO:0000313" key="9">
    <source>
        <dbReference type="Proteomes" id="UP000092600"/>
    </source>
</evidence>
<dbReference type="InterPro" id="IPR001509">
    <property type="entry name" value="Epimerase_deHydtase"/>
</dbReference>
<dbReference type="Gene3D" id="3.90.25.10">
    <property type="entry name" value="UDP-galactose 4-epimerase, domain 1"/>
    <property type="match status" value="1"/>
</dbReference>
<proteinExistence type="inferred from homology"/>
<dbReference type="CDD" id="cd05239">
    <property type="entry name" value="GDP_FS_SDR_e"/>
    <property type="match status" value="1"/>
</dbReference>
<dbReference type="SUPFAM" id="SSF51735">
    <property type="entry name" value="NAD(P)-binding Rossmann-fold domains"/>
    <property type="match status" value="1"/>
</dbReference>
<dbReference type="STRING" id="4615.A0A199UE83"/>
<dbReference type="PANTHER" id="PTHR43238">
    <property type="entry name" value="GDP-L-FUCOSE SYNTHASE"/>
    <property type="match status" value="1"/>
</dbReference>
<dbReference type="Gene3D" id="3.40.50.720">
    <property type="entry name" value="NAD(P)-binding Rossmann-like Domain"/>
    <property type="match status" value="1"/>
</dbReference>
<evidence type="ECO:0000256" key="4">
    <source>
        <dbReference type="ARBA" id="ARBA00022857"/>
    </source>
</evidence>
<dbReference type="InterPro" id="IPR036291">
    <property type="entry name" value="NAD(P)-bd_dom_sf"/>
</dbReference>
<evidence type="ECO:0000259" key="7">
    <source>
        <dbReference type="Pfam" id="PF01370"/>
    </source>
</evidence>
<accession>A0A199UE83</accession>
<dbReference type="GO" id="GO:0050577">
    <property type="term" value="F:GDP-L-fucose synthase activity"/>
    <property type="evidence" value="ECO:0007669"/>
    <property type="project" value="UniProtKB-EC"/>
</dbReference>
<name>A0A199UE83_ANACO</name>
<dbReference type="InterPro" id="IPR028614">
    <property type="entry name" value="GDP_fucose/colitose_synth"/>
</dbReference>
<dbReference type="PANTHER" id="PTHR43238:SF6">
    <property type="entry name" value="GDP-L-FUCOSE SYNTHASE 2-RELATED"/>
    <property type="match status" value="1"/>
</dbReference>
<sequence length="321" mass="34623">MGSHGSEAGAEAGSSFLSDKSAKVFVAGHGGLVGSAVQRRLVSLGFTNLLVRRRSELDLTSQPAVDAFFLLERPRYVILAAAKVGGIVANSALPADFIADNLLIQTNVVRAAHLAGSPIPESALLSGPLEPTNQWYAVAKIAGVKLCQAFRLQHGLDAVSAMPTNLYGPRDNFHPDHSHVLPALLRRFHLAKLAAAPRVVVWGSGAPLREFLHVDDLADALVFLMDRYSDLDHVNVGSGAEISIRDLAEMVRDVVGFRGEIVWDASKPDGTPRKLMDSSKIAAMGWKPRIALRDGLVETYKWYVENAAADHHSQSQSQSQP</sequence>
<gene>
    <name evidence="8" type="ORF">ACMD2_16509</name>
</gene>
<protein>
    <recommendedName>
        <fullName evidence="3">GDP-L-fucose synthase</fullName>
        <ecNumber evidence="3">1.1.1.271</ecNumber>
    </recommendedName>
</protein>
<evidence type="ECO:0000256" key="3">
    <source>
        <dbReference type="ARBA" id="ARBA00012371"/>
    </source>
</evidence>
<dbReference type="Pfam" id="PF01370">
    <property type="entry name" value="Epimerase"/>
    <property type="match status" value="1"/>
</dbReference>
<keyword evidence="6" id="KW-0413">Isomerase</keyword>
<evidence type="ECO:0000256" key="5">
    <source>
        <dbReference type="ARBA" id="ARBA00023002"/>
    </source>
</evidence>
<comment type="caution">
    <text evidence="8">The sequence shown here is derived from an EMBL/GenBank/DDBJ whole genome shotgun (WGS) entry which is preliminary data.</text>
</comment>